<dbReference type="HOGENOM" id="CLU_175965_0_0_1"/>
<reference evidence="2 3" key="1">
    <citation type="submission" date="2014-06" db="EMBL/GenBank/DDBJ databases">
        <title>Evolutionary Origins and Diversification of the Mycorrhizal Mutualists.</title>
        <authorList>
            <consortium name="DOE Joint Genome Institute"/>
            <consortium name="Mycorrhizal Genomics Consortium"/>
            <person name="Kohler A."/>
            <person name="Kuo A."/>
            <person name="Nagy L.G."/>
            <person name="Floudas D."/>
            <person name="Copeland A."/>
            <person name="Barry K.W."/>
            <person name="Cichocki N."/>
            <person name="Veneault-Fourrey C."/>
            <person name="LaButti K."/>
            <person name="Lindquist E.A."/>
            <person name="Lipzen A."/>
            <person name="Lundell T."/>
            <person name="Morin E."/>
            <person name="Murat C."/>
            <person name="Riley R."/>
            <person name="Ohm R."/>
            <person name="Sun H."/>
            <person name="Tunlid A."/>
            <person name="Henrissat B."/>
            <person name="Grigoriev I.V."/>
            <person name="Hibbett D.S."/>
            <person name="Martin F."/>
        </authorList>
    </citation>
    <scope>NUCLEOTIDE SEQUENCE [LARGE SCALE GENOMIC DNA]</scope>
    <source>
        <strain evidence="2 3">FD-325 SS-3</strain>
    </source>
</reference>
<evidence type="ECO:0000313" key="3">
    <source>
        <dbReference type="Proteomes" id="UP000053263"/>
    </source>
</evidence>
<proteinExistence type="predicted"/>
<organism evidence="2 3">
    <name type="scientific">Plicaturopsis crispa FD-325 SS-3</name>
    <dbReference type="NCBI Taxonomy" id="944288"/>
    <lineage>
        <taxon>Eukaryota</taxon>
        <taxon>Fungi</taxon>
        <taxon>Dikarya</taxon>
        <taxon>Basidiomycota</taxon>
        <taxon>Agaricomycotina</taxon>
        <taxon>Agaricomycetes</taxon>
        <taxon>Agaricomycetidae</taxon>
        <taxon>Amylocorticiales</taxon>
        <taxon>Amylocorticiaceae</taxon>
        <taxon>Plicatura</taxon>
        <taxon>Plicaturopsis crispa</taxon>
    </lineage>
</organism>
<dbReference type="InterPro" id="IPR045341">
    <property type="entry name" value="DUF6532"/>
</dbReference>
<name>A0A0C9T2P9_PLICR</name>
<protein>
    <recommendedName>
        <fullName evidence="1">DUF6532 domain-containing protein</fullName>
    </recommendedName>
</protein>
<gene>
    <name evidence="2" type="ORF">PLICRDRAFT_119293</name>
</gene>
<evidence type="ECO:0000313" key="2">
    <source>
        <dbReference type="EMBL" id="KII83544.1"/>
    </source>
</evidence>
<sequence>MVLTDFNTDESEITARGSHMRGALKTIARALVETTYGFESSDKPRTIERNRKLVLTLKEGSAFVFRKRGATVEDHVGLYENKIIQKVVNQMWFKNKHDDGVAFVEHYHPFPAVGLALVLTAVRFALELHNNN</sequence>
<accession>A0A0C9T2P9</accession>
<dbReference type="OrthoDB" id="3257342at2759"/>
<dbReference type="Pfam" id="PF20149">
    <property type="entry name" value="DUF6532"/>
    <property type="match status" value="1"/>
</dbReference>
<dbReference type="AlphaFoldDB" id="A0A0C9T2P9"/>
<dbReference type="EMBL" id="KN832576">
    <property type="protein sequence ID" value="KII83544.1"/>
    <property type="molecule type" value="Genomic_DNA"/>
</dbReference>
<feature type="domain" description="DUF6532" evidence="1">
    <location>
        <begin position="13"/>
        <end position="127"/>
    </location>
</feature>
<dbReference type="Proteomes" id="UP000053263">
    <property type="component" value="Unassembled WGS sequence"/>
</dbReference>
<evidence type="ECO:0000259" key="1">
    <source>
        <dbReference type="Pfam" id="PF20149"/>
    </source>
</evidence>
<keyword evidence="3" id="KW-1185">Reference proteome</keyword>